<feature type="compositionally biased region" description="Basic and acidic residues" evidence="2">
    <location>
        <begin position="172"/>
        <end position="184"/>
    </location>
</feature>
<name>A0A382DZJ7_9ZZZZ</name>
<sequence length="498" mass="54787">MAQTYKNPTPIGAFEGVLDQWLGIRDRRDRNELARRELELKEKQIENDAAYREGYLWMLWKDEQGKQRRWRGEQPGRDAEAANNRALAQLNRTREENERDLLIEKQKDDRAANTLSMAKGIKFGAEKFIGYSATEGPIVFNRDALIKAIKTGDPIAKKLRAQMLNDQVTKAENRKSGFTHEPETVSRPIGEDGIGDVRYVDGGVHKNENNDPGVLTEGATKNPNDDAIEHTADMQADELISWLKVDVLGGTGYFRTLTDEMAANLADLGAAQGLSPKDVNVLIRQLALNEEFHSLASKVSANVDAAATAQDDPNIAREFKGAFALLEGEPEKQLELILAASDDLGYHVSDLLRSTLTPTDLKMESMTSTLYGPEKVIGDRGLSLGLIGDPVSSEQLKELKIEPQIGQGLGISGEVIAGGLSGFLNRDTVTRTLKALRGEKLSSEELSVLKKRDGISTLERDIATKSEELNSLDPSDTGEQAKIRGEIATKLQKRGKLV</sequence>
<accession>A0A382DZJ7</accession>
<dbReference type="EMBL" id="UINC01041567">
    <property type="protein sequence ID" value="SVB43017.1"/>
    <property type="molecule type" value="Genomic_DNA"/>
</dbReference>
<organism evidence="3">
    <name type="scientific">marine metagenome</name>
    <dbReference type="NCBI Taxonomy" id="408172"/>
    <lineage>
        <taxon>unclassified sequences</taxon>
        <taxon>metagenomes</taxon>
        <taxon>ecological metagenomes</taxon>
    </lineage>
</organism>
<reference evidence="3" key="1">
    <citation type="submission" date="2018-05" db="EMBL/GenBank/DDBJ databases">
        <authorList>
            <person name="Lanie J.A."/>
            <person name="Ng W.-L."/>
            <person name="Kazmierczak K.M."/>
            <person name="Andrzejewski T.M."/>
            <person name="Davidsen T.M."/>
            <person name="Wayne K.J."/>
            <person name="Tettelin H."/>
            <person name="Glass J.I."/>
            <person name="Rusch D."/>
            <person name="Podicherti R."/>
            <person name="Tsui H.-C.T."/>
            <person name="Winkler M.E."/>
        </authorList>
    </citation>
    <scope>NUCLEOTIDE SEQUENCE</scope>
</reference>
<gene>
    <name evidence="3" type="ORF">METZ01_LOCUS195871</name>
</gene>
<keyword evidence="1" id="KW-0175">Coiled coil</keyword>
<feature type="coiled-coil region" evidence="1">
    <location>
        <begin position="24"/>
        <end position="107"/>
    </location>
</feature>
<evidence type="ECO:0000256" key="1">
    <source>
        <dbReference type="SAM" id="Coils"/>
    </source>
</evidence>
<dbReference type="AlphaFoldDB" id="A0A382DZJ7"/>
<proteinExistence type="predicted"/>
<evidence type="ECO:0000313" key="3">
    <source>
        <dbReference type="EMBL" id="SVB43017.1"/>
    </source>
</evidence>
<evidence type="ECO:0000256" key="2">
    <source>
        <dbReference type="SAM" id="MobiDB-lite"/>
    </source>
</evidence>
<feature type="non-terminal residue" evidence="3">
    <location>
        <position position="498"/>
    </location>
</feature>
<protein>
    <submittedName>
        <fullName evidence="3">Uncharacterized protein</fullName>
    </submittedName>
</protein>
<feature type="region of interest" description="Disordered" evidence="2">
    <location>
        <begin position="172"/>
        <end position="192"/>
    </location>
</feature>